<name>A0A6J7N4Y2_9ZZZZ</name>
<dbReference type="SUPFAM" id="SSF55874">
    <property type="entry name" value="ATPase domain of HSP90 chaperone/DNA topoisomerase II/histidine kinase"/>
    <property type="match status" value="1"/>
</dbReference>
<feature type="domain" description="Histidine kinase/HSP90-like ATPase" evidence="2">
    <location>
        <begin position="519"/>
        <end position="570"/>
    </location>
</feature>
<feature type="transmembrane region" description="Helical" evidence="1">
    <location>
        <begin position="99"/>
        <end position="120"/>
    </location>
</feature>
<keyword evidence="1" id="KW-0472">Membrane</keyword>
<feature type="transmembrane region" description="Helical" evidence="1">
    <location>
        <begin position="132"/>
        <end position="154"/>
    </location>
</feature>
<evidence type="ECO:0000256" key="1">
    <source>
        <dbReference type="SAM" id="Phobius"/>
    </source>
</evidence>
<dbReference type="AlphaFoldDB" id="A0A6J7N4Y2"/>
<accession>A0A6J7N4Y2</accession>
<dbReference type="Gene3D" id="3.30.565.10">
    <property type="entry name" value="Histidine kinase-like ATPase, C-terminal domain"/>
    <property type="match status" value="1"/>
</dbReference>
<sequence>MRVTSQDIAPAASSSFGIPSRARLSVLLGSSTALSLPVIAAFFVVGYALSLSYLKLVIVESWLTAGIEALLTLIIPCGFLLIVRAVANRRGWEQPRVALVLVSLSVATLLRSPIGIIAVTEWEFVRSDEANPIGRVVISLFITLGISLTLGASVRLARERGEARAVLLAEQARLRELVEATDESLTQAESELRGRASDLLEPTISEIRVLLQGGLSDAEARDVSARITEVVNEVVRPTSRELAASPTFVLRALDPQQPAVFKWLSDRLDVTRAIRPGLVMVLGWLIITPGILILGPDWRVLGASFLASLSIVLVLLGVKAIWPKGFRRMPAALGLGILAFIYVLSIWATQSIVEQVGDSAAGQAAWSTTSWRGLALWGVLAFLVSVLAMLDEHGRQNRASLAELNVELEEVLARLRREAWLLHRTVALAVHGPVQSALVSTAMRLSASDRTEDSINDARRRLDEALTAIEHDHHEVPSINDALADLTGLWTPVVQIKADVWPSAESRLAGNTGLRRCVIEICREAASNAIRHGRATALDISLIGMGETIVIRVSDDGDGVPSESIAGLGEAMLDDTCLRWSRLNRPDGGAELTAYVV</sequence>
<protein>
    <submittedName>
        <fullName evidence="3">Unannotated protein</fullName>
    </submittedName>
</protein>
<proteinExistence type="predicted"/>
<dbReference type="InterPro" id="IPR003594">
    <property type="entry name" value="HATPase_dom"/>
</dbReference>
<keyword evidence="1" id="KW-0812">Transmembrane</keyword>
<feature type="transmembrane region" description="Helical" evidence="1">
    <location>
        <begin position="369"/>
        <end position="390"/>
    </location>
</feature>
<evidence type="ECO:0000313" key="3">
    <source>
        <dbReference type="EMBL" id="CAB4988451.1"/>
    </source>
</evidence>
<keyword evidence="1" id="KW-1133">Transmembrane helix</keyword>
<dbReference type="InterPro" id="IPR036890">
    <property type="entry name" value="HATPase_C_sf"/>
</dbReference>
<feature type="transmembrane region" description="Helical" evidence="1">
    <location>
        <begin position="300"/>
        <end position="318"/>
    </location>
</feature>
<feature type="transmembrane region" description="Helical" evidence="1">
    <location>
        <begin position="330"/>
        <end position="349"/>
    </location>
</feature>
<feature type="transmembrane region" description="Helical" evidence="1">
    <location>
        <begin position="69"/>
        <end position="87"/>
    </location>
</feature>
<dbReference type="Pfam" id="PF02518">
    <property type="entry name" value="HATPase_c"/>
    <property type="match status" value="1"/>
</dbReference>
<dbReference type="EMBL" id="CAFBOM010000134">
    <property type="protein sequence ID" value="CAB4988451.1"/>
    <property type="molecule type" value="Genomic_DNA"/>
</dbReference>
<reference evidence="3" key="1">
    <citation type="submission" date="2020-05" db="EMBL/GenBank/DDBJ databases">
        <authorList>
            <person name="Chiriac C."/>
            <person name="Salcher M."/>
            <person name="Ghai R."/>
            <person name="Kavagutti S V."/>
        </authorList>
    </citation>
    <scope>NUCLEOTIDE SEQUENCE</scope>
</reference>
<feature type="transmembrane region" description="Helical" evidence="1">
    <location>
        <begin position="277"/>
        <end position="294"/>
    </location>
</feature>
<evidence type="ECO:0000259" key="2">
    <source>
        <dbReference type="Pfam" id="PF02518"/>
    </source>
</evidence>
<gene>
    <name evidence="3" type="ORF">UFOPK3957_00877</name>
</gene>
<organism evidence="3">
    <name type="scientific">freshwater metagenome</name>
    <dbReference type="NCBI Taxonomy" id="449393"/>
    <lineage>
        <taxon>unclassified sequences</taxon>
        <taxon>metagenomes</taxon>
        <taxon>ecological metagenomes</taxon>
    </lineage>
</organism>
<feature type="transmembrane region" description="Helical" evidence="1">
    <location>
        <begin position="24"/>
        <end position="49"/>
    </location>
</feature>